<evidence type="ECO:0000313" key="1">
    <source>
        <dbReference type="EMBL" id="SEF93800.1"/>
    </source>
</evidence>
<dbReference type="OrthoDB" id="9783544at2"/>
<organism evidence="1 2">
    <name type="scientific">Caloramator fervidus</name>
    <dbReference type="NCBI Taxonomy" id="29344"/>
    <lineage>
        <taxon>Bacteria</taxon>
        <taxon>Bacillati</taxon>
        <taxon>Bacillota</taxon>
        <taxon>Clostridia</taxon>
        <taxon>Eubacteriales</taxon>
        <taxon>Clostridiaceae</taxon>
        <taxon>Caloramator</taxon>
    </lineage>
</organism>
<keyword evidence="2" id="KW-1185">Reference proteome</keyword>
<evidence type="ECO:0000313" key="2">
    <source>
        <dbReference type="Proteomes" id="UP000242850"/>
    </source>
</evidence>
<dbReference type="Proteomes" id="UP000242850">
    <property type="component" value="Unassembled WGS sequence"/>
</dbReference>
<name>A0A1H5W2X5_9CLOT</name>
<accession>A0A1H5W2X5</accession>
<dbReference type="AlphaFoldDB" id="A0A1H5W2X5"/>
<dbReference type="EMBL" id="FNUK01000017">
    <property type="protein sequence ID" value="SEF93800.1"/>
    <property type="molecule type" value="Genomic_DNA"/>
</dbReference>
<gene>
    <name evidence="1" type="ORF">SAMN05660865_01365</name>
</gene>
<sequence>MSDILSLIKPYKTISIIGMEKNVGKTTVLNHIINKTRGGYLLGLTSIGRDGEDTDRVTNTQKPKIYVEKGTIFATCKELFLKSDVTKEILETTGIYTPLGEIIIGKALSDGYVELAGPSANSLIKEVSNKIINFGVDKVLVDGALSRKTMASPSITQATILSTGAALSKSLNEVIDKTEHTLRLLSTEKESNEIILKLAHEILKKARLGFIYKDYSYKTVDVLTSLESSKYIVENLNEDVIYVVIKGVLTDKTLEDIIKSTDKYKEKIFLVEDGTKLFLSTDILNVFIKSGGKIKVLLPINVVCITINPKSPYGYEFDSKVFLEKMRHRVNIPVLNVLGDEK</sequence>
<proteinExistence type="predicted"/>
<dbReference type="RefSeq" id="WP_103896313.1">
    <property type="nucleotide sequence ID" value="NZ_FNUK01000017.1"/>
</dbReference>
<protein>
    <submittedName>
        <fullName evidence="1">Uncharacterized protein</fullName>
    </submittedName>
</protein>
<reference evidence="2" key="1">
    <citation type="submission" date="2016-10" db="EMBL/GenBank/DDBJ databases">
        <authorList>
            <person name="Varghese N."/>
            <person name="Submissions S."/>
        </authorList>
    </citation>
    <scope>NUCLEOTIDE SEQUENCE [LARGE SCALE GENOMIC DNA]</scope>
    <source>
        <strain evidence="2">DSM 5463</strain>
    </source>
</reference>